<proteinExistence type="predicted"/>
<dbReference type="AlphaFoldDB" id="A0A3M7R7V7"/>
<keyword evidence="2" id="KW-1185">Reference proteome</keyword>
<organism evidence="1 2">
    <name type="scientific">Brachionus plicatilis</name>
    <name type="common">Marine rotifer</name>
    <name type="synonym">Brachionus muelleri</name>
    <dbReference type="NCBI Taxonomy" id="10195"/>
    <lineage>
        <taxon>Eukaryota</taxon>
        <taxon>Metazoa</taxon>
        <taxon>Spiralia</taxon>
        <taxon>Gnathifera</taxon>
        <taxon>Rotifera</taxon>
        <taxon>Eurotatoria</taxon>
        <taxon>Monogononta</taxon>
        <taxon>Pseudotrocha</taxon>
        <taxon>Ploima</taxon>
        <taxon>Brachionidae</taxon>
        <taxon>Brachionus</taxon>
    </lineage>
</organism>
<accession>A0A3M7R7V7</accession>
<gene>
    <name evidence="1" type="ORF">BpHYR1_045201</name>
</gene>
<evidence type="ECO:0000313" key="1">
    <source>
        <dbReference type="EMBL" id="RNA19328.1"/>
    </source>
</evidence>
<protein>
    <submittedName>
        <fullName evidence="1">Uncharacterized protein</fullName>
    </submittedName>
</protein>
<dbReference type="EMBL" id="REGN01004070">
    <property type="protein sequence ID" value="RNA19328.1"/>
    <property type="molecule type" value="Genomic_DNA"/>
</dbReference>
<name>A0A3M7R7V7_BRAPC</name>
<evidence type="ECO:0000313" key="2">
    <source>
        <dbReference type="Proteomes" id="UP000276133"/>
    </source>
</evidence>
<reference evidence="1 2" key="1">
    <citation type="journal article" date="2018" name="Sci. Rep.">
        <title>Genomic signatures of local adaptation to the degree of environmental predictability in rotifers.</title>
        <authorList>
            <person name="Franch-Gras L."/>
            <person name="Hahn C."/>
            <person name="Garcia-Roger E.M."/>
            <person name="Carmona M.J."/>
            <person name="Serra M."/>
            <person name="Gomez A."/>
        </authorList>
    </citation>
    <scope>NUCLEOTIDE SEQUENCE [LARGE SCALE GENOMIC DNA]</scope>
    <source>
        <strain evidence="1">HYR1</strain>
    </source>
</reference>
<sequence>MGSIIPLRNRIKIYKKIISIEFFYPGNYLYKTIYDLDYFSNGQLKFEIKIKRSKEKINLFKS</sequence>
<dbReference type="Proteomes" id="UP000276133">
    <property type="component" value="Unassembled WGS sequence"/>
</dbReference>
<comment type="caution">
    <text evidence="1">The sequence shown here is derived from an EMBL/GenBank/DDBJ whole genome shotgun (WGS) entry which is preliminary data.</text>
</comment>